<keyword evidence="2" id="KW-0201">Cytochrome c-type biogenesis</keyword>
<evidence type="ECO:0000259" key="6">
    <source>
        <dbReference type="PROSITE" id="PS51352"/>
    </source>
</evidence>
<dbReference type="PROSITE" id="PS51257">
    <property type="entry name" value="PROKAR_LIPOPROTEIN"/>
    <property type="match status" value="1"/>
</dbReference>
<evidence type="ECO:0000256" key="4">
    <source>
        <dbReference type="ARBA" id="ARBA00023284"/>
    </source>
</evidence>
<keyword evidence="3" id="KW-1015">Disulfide bond</keyword>
<dbReference type="InterPro" id="IPR000866">
    <property type="entry name" value="AhpC/TSA"/>
</dbReference>
<evidence type="ECO:0000256" key="1">
    <source>
        <dbReference type="ARBA" id="ARBA00004196"/>
    </source>
</evidence>
<evidence type="ECO:0000256" key="3">
    <source>
        <dbReference type="ARBA" id="ARBA00023157"/>
    </source>
</evidence>
<dbReference type="PANTHER" id="PTHR42852:SF6">
    <property type="entry name" value="THIOL:DISULFIDE INTERCHANGE PROTEIN DSBE"/>
    <property type="match status" value="1"/>
</dbReference>
<dbReference type="EMBL" id="JAPFQN010000003">
    <property type="protein sequence ID" value="MCX2743149.1"/>
    <property type="molecule type" value="Genomic_DNA"/>
</dbReference>
<dbReference type="RefSeq" id="WP_266055523.1">
    <property type="nucleotide sequence ID" value="NZ_JAPFQN010000003.1"/>
</dbReference>
<evidence type="ECO:0000313" key="8">
    <source>
        <dbReference type="Proteomes" id="UP001209885"/>
    </source>
</evidence>
<dbReference type="PANTHER" id="PTHR42852">
    <property type="entry name" value="THIOL:DISULFIDE INTERCHANGE PROTEIN DSBE"/>
    <property type="match status" value="1"/>
</dbReference>
<evidence type="ECO:0000313" key="7">
    <source>
        <dbReference type="EMBL" id="MCX2743149.1"/>
    </source>
</evidence>
<sequence length="448" mass="51602">MRSFLSILILLMIMSCQKNSVNISIDAKNEKGTLYLKEVTTDKIINKIEISDTSYTVSLDTEKPILTTVTSSYSEGEAIAVFSPGDNKTILINKDSISISGSLQDSLANYLWKSTNLMFTSAHHGREIFGNSDPAHVKGLFDSLINKREKVISTFENELSIEIINLLKHQNKARAYSFLFYYGRMMNDIPAKSKYYDFIDQIDDGNYYSLYSPTNVLYKYETEYLRSDLKLDYESFDQYIGDRTDNEQLEELYRVVYLKHLIESPEYWKAHQNLFESKILENAISNLSDNKYSFLLKGLKNSLKSSDNGKTAFDFNATTIEGTKIQLSDYKGKYVLIDAWATWCGPCVKYRPDLIKIAEETSDKNIQFLMVSVDKNTDKWQSYIKNQRLPDNSLDVKISNDKIEHFRNKFFIPSIPRYILIDPEGKIIESDLDGPSKDLKEFLMKTVS</sequence>
<dbReference type="Gene3D" id="3.40.30.10">
    <property type="entry name" value="Glutaredoxin"/>
    <property type="match status" value="1"/>
</dbReference>
<organism evidence="7 8">
    <name type="scientific">Mangrovivirga halotolerans</name>
    <dbReference type="NCBI Taxonomy" id="2993936"/>
    <lineage>
        <taxon>Bacteria</taxon>
        <taxon>Pseudomonadati</taxon>
        <taxon>Bacteroidota</taxon>
        <taxon>Cytophagia</taxon>
        <taxon>Cytophagales</taxon>
        <taxon>Mangrovivirgaceae</taxon>
        <taxon>Mangrovivirga</taxon>
    </lineage>
</organism>
<protein>
    <submittedName>
        <fullName evidence="7">TlpA disulfide reductase family protein</fullName>
    </submittedName>
</protein>
<keyword evidence="4" id="KW-0676">Redox-active center</keyword>
<evidence type="ECO:0000256" key="2">
    <source>
        <dbReference type="ARBA" id="ARBA00022748"/>
    </source>
</evidence>
<comment type="caution">
    <text evidence="7">The sequence shown here is derived from an EMBL/GenBank/DDBJ whole genome shotgun (WGS) entry which is preliminary data.</text>
</comment>
<feature type="domain" description="Thioredoxin" evidence="6">
    <location>
        <begin position="306"/>
        <end position="448"/>
    </location>
</feature>
<accession>A0ABT3RN08</accession>
<comment type="subcellular location">
    <subcellularLocation>
        <location evidence="1">Cell envelope</location>
    </subcellularLocation>
</comment>
<keyword evidence="5" id="KW-0732">Signal</keyword>
<dbReference type="InterPro" id="IPR013766">
    <property type="entry name" value="Thioredoxin_domain"/>
</dbReference>
<dbReference type="CDD" id="cd02966">
    <property type="entry name" value="TlpA_like_family"/>
    <property type="match status" value="1"/>
</dbReference>
<dbReference type="Proteomes" id="UP001209885">
    <property type="component" value="Unassembled WGS sequence"/>
</dbReference>
<feature type="chain" id="PRO_5046507268" evidence="5">
    <location>
        <begin position="21"/>
        <end position="448"/>
    </location>
</feature>
<dbReference type="SUPFAM" id="SSF52833">
    <property type="entry name" value="Thioredoxin-like"/>
    <property type="match status" value="1"/>
</dbReference>
<dbReference type="InterPro" id="IPR036249">
    <property type="entry name" value="Thioredoxin-like_sf"/>
</dbReference>
<evidence type="ECO:0000256" key="5">
    <source>
        <dbReference type="SAM" id="SignalP"/>
    </source>
</evidence>
<dbReference type="InterPro" id="IPR050553">
    <property type="entry name" value="Thioredoxin_ResA/DsbE_sf"/>
</dbReference>
<dbReference type="Pfam" id="PF00578">
    <property type="entry name" value="AhpC-TSA"/>
    <property type="match status" value="1"/>
</dbReference>
<reference evidence="7 8" key="1">
    <citation type="submission" date="2022-11" db="EMBL/GenBank/DDBJ databases">
        <title>The characterization of three novel Bacteroidetes species and genomic analysis of their roles in tidal elemental geochemical cycles.</title>
        <authorList>
            <person name="Ma K."/>
        </authorList>
    </citation>
    <scope>NUCLEOTIDE SEQUENCE [LARGE SCALE GENOMIC DNA]</scope>
    <source>
        <strain evidence="7 8">M17</strain>
    </source>
</reference>
<name>A0ABT3RN08_9BACT</name>
<keyword evidence="8" id="KW-1185">Reference proteome</keyword>
<gene>
    <name evidence="7" type="ORF">OO013_04695</name>
</gene>
<dbReference type="PROSITE" id="PS51352">
    <property type="entry name" value="THIOREDOXIN_2"/>
    <property type="match status" value="1"/>
</dbReference>
<proteinExistence type="predicted"/>
<feature type="signal peptide" evidence="5">
    <location>
        <begin position="1"/>
        <end position="20"/>
    </location>
</feature>